<evidence type="ECO:0000313" key="2">
    <source>
        <dbReference type="Proteomes" id="UP000823775"/>
    </source>
</evidence>
<name>A0ABS8V1D3_DATST</name>
<gene>
    <name evidence="1" type="ORF">HAX54_025617</name>
</gene>
<organism evidence="1 2">
    <name type="scientific">Datura stramonium</name>
    <name type="common">Jimsonweed</name>
    <name type="synonym">Common thornapple</name>
    <dbReference type="NCBI Taxonomy" id="4076"/>
    <lineage>
        <taxon>Eukaryota</taxon>
        <taxon>Viridiplantae</taxon>
        <taxon>Streptophyta</taxon>
        <taxon>Embryophyta</taxon>
        <taxon>Tracheophyta</taxon>
        <taxon>Spermatophyta</taxon>
        <taxon>Magnoliopsida</taxon>
        <taxon>eudicotyledons</taxon>
        <taxon>Gunneridae</taxon>
        <taxon>Pentapetalae</taxon>
        <taxon>asterids</taxon>
        <taxon>lamiids</taxon>
        <taxon>Solanales</taxon>
        <taxon>Solanaceae</taxon>
        <taxon>Solanoideae</taxon>
        <taxon>Datureae</taxon>
        <taxon>Datura</taxon>
    </lineage>
</organism>
<dbReference type="EMBL" id="JACEIK010003108">
    <property type="protein sequence ID" value="MCD9640341.1"/>
    <property type="molecule type" value="Genomic_DNA"/>
</dbReference>
<proteinExistence type="predicted"/>
<dbReference type="Proteomes" id="UP000823775">
    <property type="component" value="Unassembled WGS sequence"/>
</dbReference>
<accession>A0ABS8V1D3</accession>
<sequence length="82" mass="9470">MVTLGGRIRNVIILAVDHKDNNNNNSTDDDQSLLFLRDALRSIVQRSSTSERGHEFILEKCFDVYHYVQVMELVNSLKGKKY</sequence>
<protein>
    <submittedName>
        <fullName evidence="1">Uncharacterized protein</fullName>
    </submittedName>
</protein>
<keyword evidence="2" id="KW-1185">Reference proteome</keyword>
<reference evidence="1 2" key="1">
    <citation type="journal article" date="2021" name="BMC Genomics">
        <title>Datura genome reveals duplications of psychoactive alkaloid biosynthetic genes and high mutation rate following tissue culture.</title>
        <authorList>
            <person name="Rajewski A."/>
            <person name="Carter-House D."/>
            <person name="Stajich J."/>
            <person name="Litt A."/>
        </authorList>
    </citation>
    <scope>NUCLEOTIDE SEQUENCE [LARGE SCALE GENOMIC DNA]</scope>
    <source>
        <strain evidence="1">AR-01</strain>
    </source>
</reference>
<evidence type="ECO:0000313" key="1">
    <source>
        <dbReference type="EMBL" id="MCD9640341.1"/>
    </source>
</evidence>
<comment type="caution">
    <text evidence="1">The sequence shown here is derived from an EMBL/GenBank/DDBJ whole genome shotgun (WGS) entry which is preliminary data.</text>
</comment>